<reference evidence="2 3" key="1">
    <citation type="journal article" date="2016" name="Nat. Commun.">
        <title>Thousands of microbial genomes shed light on interconnected biogeochemical processes in an aquifer system.</title>
        <authorList>
            <person name="Anantharaman K."/>
            <person name="Brown C.T."/>
            <person name="Hug L.A."/>
            <person name="Sharon I."/>
            <person name="Castelle C.J."/>
            <person name="Probst A.J."/>
            <person name="Thomas B.C."/>
            <person name="Singh A."/>
            <person name="Wilkins M.J."/>
            <person name="Karaoz U."/>
            <person name="Brodie E.L."/>
            <person name="Williams K.H."/>
            <person name="Hubbard S.S."/>
            <person name="Banfield J.F."/>
        </authorList>
    </citation>
    <scope>NUCLEOTIDE SEQUENCE [LARGE SCALE GENOMIC DNA]</scope>
</reference>
<protein>
    <submittedName>
        <fullName evidence="2">Uncharacterized protein</fullName>
    </submittedName>
</protein>
<feature type="transmembrane region" description="Helical" evidence="1">
    <location>
        <begin position="25"/>
        <end position="44"/>
    </location>
</feature>
<evidence type="ECO:0000313" key="3">
    <source>
        <dbReference type="Proteomes" id="UP000178820"/>
    </source>
</evidence>
<accession>A0A1G2I3S0</accession>
<sequence>MISNFKLKISNFLVKLRSLSHRQKLIIMWLVGMAMVLALGYVWLGATTINLSKMGESLQALNFPSLGLPPDAKNTMSNLSEVSTDVFENNSQTEDWKTYTNTEYGFYFKYPNDWIVRENIEGNIVFISPETDRFNKQNKIDCKDENDATVCDPENIGVNIVLNLNYVAFHPYSEKDAVFNGTHFVEYREQGLYGEVHYRIMKEKIVIDFAFYNNQFLEPILSSFKFTSLRAAAKQSRLPRRLQDPRSDDRNTSN</sequence>
<keyword evidence="1" id="KW-0812">Transmembrane</keyword>
<name>A0A1G2I3S0_9BACT</name>
<gene>
    <name evidence="2" type="ORF">A3D44_03470</name>
</gene>
<proteinExistence type="predicted"/>
<keyword evidence="1" id="KW-1133">Transmembrane helix</keyword>
<dbReference type="AlphaFoldDB" id="A0A1G2I3S0"/>
<comment type="caution">
    <text evidence="2">The sequence shown here is derived from an EMBL/GenBank/DDBJ whole genome shotgun (WGS) entry which is preliminary data.</text>
</comment>
<evidence type="ECO:0000313" key="2">
    <source>
        <dbReference type="EMBL" id="OGZ69456.1"/>
    </source>
</evidence>
<dbReference type="Proteomes" id="UP000178820">
    <property type="component" value="Unassembled WGS sequence"/>
</dbReference>
<keyword evidence="1" id="KW-0472">Membrane</keyword>
<organism evidence="2 3">
    <name type="scientific">Candidatus Staskawiczbacteria bacterium RIFCSPHIGHO2_02_FULL_42_22</name>
    <dbReference type="NCBI Taxonomy" id="1802207"/>
    <lineage>
        <taxon>Bacteria</taxon>
        <taxon>Candidatus Staskawicziibacteriota</taxon>
    </lineage>
</organism>
<dbReference type="EMBL" id="MHOT01000010">
    <property type="protein sequence ID" value="OGZ69456.1"/>
    <property type="molecule type" value="Genomic_DNA"/>
</dbReference>
<evidence type="ECO:0000256" key="1">
    <source>
        <dbReference type="SAM" id="Phobius"/>
    </source>
</evidence>
<dbReference type="STRING" id="1802207.A3D44_03470"/>